<dbReference type="InterPro" id="IPR045225">
    <property type="entry name" value="Uracil/uridine/allantoin_perm"/>
</dbReference>
<dbReference type="GO" id="GO:0015205">
    <property type="term" value="F:nucleobase transmembrane transporter activity"/>
    <property type="evidence" value="ECO:0007669"/>
    <property type="project" value="TreeGrafter"/>
</dbReference>
<dbReference type="Pfam" id="PF02133">
    <property type="entry name" value="Transp_cyt_pur"/>
    <property type="match status" value="1"/>
</dbReference>
<evidence type="ECO:0000313" key="8">
    <source>
        <dbReference type="Proteomes" id="UP000193689"/>
    </source>
</evidence>
<dbReference type="PANTHER" id="PTHR30618:SF15">
    <property type="entry name" value="NICOTINAMIDE RIBOSIDE TRANSPORTER 1-RELATED"/>
    <property type="match status" value="1"/>
</dbReference>
<dbReference type="EMBL" id="MCFJ01000005">
    <property type="protein sequence ID" value="ORY66065.1"/>
    <property type="molecule type" value="Genomic_DNA"/>
</dbReference>
<reference evidence="7 8" key="1">
    <citation type="submission" date="2016-07" db="EMBL/GenBank/DDBJ databases">
        <title>Pervasive Adenine N6-methylation of Active Genes in Fungi.</title>
        <authorList>
            <consortium name="DOE Joint Genome Institute"/>
            <person name="Mondo S.J."/>
            <person name="Dannebaum R.O."/>
            <person name="Kuo R.C."/>
            <person name="Labutti K."/>
            <person name="Haridas S."/>
            <person name="Kuo A."/>
            <person name="Salamov A."/>
            <person name="Ahrendt S.R."/>
            <person name="Lipzen A."/>
            <person name="Sullivan W."/>
            <person name="Andreopoulos W.B."/>
            <person name="Clum A."/>
            <person name="Lindquist E."/>
            <person name="Daum C."/>
            <person name="Ramamoorthy G.K."/>
            <person name="Gryganskyi A."/>
            <person name="Culley D."/>
            <person name="Magnuson J.K."/>
            <person name="James T.Y."/>
            <person name="O'Malley M.A."/>
            <person name="Stajich J.E."/>
            <person name="Spatafora J.W."/>
            <person name="Visel A."/>
            <person name="Grigoriev I.V."/>
        </authorList>
    </citation>
    <scope>NUCLEOTIDE SEQUENCE [LARGE SCALE GENOMIC DNA]</scope>
    <source>
        <strain evidence="7 8">CBS 129021</strain>
    </source>
</reference>
<accession>A0A1Y2E5C6</accession>
<organism evidence="7 8">
    <name type="scientific">Pseudomassariella vexata</name>
    <dbReference type="NCBI Taxonomy" id="1141098"/>
    <lineage>
        <taxon>Eukaryota</taxon>
        <taxon>Fungi</taxon>
        <taxon>Dikarya</taxon>
        <taxon>Ascomycota</taxon>
        <taxon>Pezizomycotina</taxon>
        <taxon>Sordariomycetes</taxon>
        <taxon>Xylariomycetidae</taxon>
        <taxon>Amphisphaeriales</taxon>
        <taxon>Pseudomassariaceae</taxon>
        <taxon>Pseudomassariella</taxon>
    </lineage>
</organism>
<evidence type="ECO:0000313" key="7">
    <source>
        <dbReference type="EMBL" id="ORY66065.1"/>
    </source>
</evidence>
<comment type="caution">
    <text evidence="7">The sequence shown here is derived from an EMBL/GenBank/DDBJ whole genome shotgun (WGS) entry which is preliminary data.</text>
</comment>
<dbReference type="PANTHER" id="PTHR30618">
    <property type="entry name" value="NCS1 FAMILY PURINE/PYRIMIDINE TRANSPORTER"/>
    <property type="match status" value="1"/>
</dbReference>
<gene>
    <name evidence="7" type="ORF">BCR38DRAFT_338998</name>
</gene>
<dbReference type="AlphaFoldDB" id="A0A1Y2E5C6"/>
<keyword evidence="4 6" id="KW-1133">Transmembrane helix</keyword>
<comment type="similarity">
    <text evidence="2">Belongs to the purine-cytosine permease (2.A.39) family.</text>
</comment>
<dbReference type="InterPro" id="IPR001248">
    <property type="entry name" value="Pur-cyt_permease"/>
</dbReference>
<feature type="transmembrane region" description="Helical" evidence="6">
    <location>
        <begin position="16"/>
        <end position="34"/>
    </location>
</feature>
<evidence type="ECO:0000256" key="5">
    <source>
        <dbReference type="ARBA" id="ARBA00023136"/>
    </source>
</evidence>
<feature type="transmembrane region" description="Helical" evidence="6">
    <location>
        <begin position="290"/>
        <end position="308"/>
    </location>
</feature>
<feature type="transmembrane region" description="Helical" evidence="6">
    <location>
        <begin position="165"/>
        <end position="191"/>
    </location>
</feature>
<feature type="transmembrane region" description="Helical" evidence="6">
    <location>
        <begin position="320"/>
        <end position="339"/>
    </location>
</feature>
<feature type="transmembrane region" description="Helical" evidence="6">
    <location>
        <begin position="41"/>
        <end position="61"/>
    </location>
</feature>
<dbReference type="GeneID" id="63771879"/>
<feature type="transmembrane region" description="Helical" evidence="6">
    <location>
        <begin position="119"/>
        <end position="145"/>
    </location>
</feature>
<evidence type="ECO:0000256" key="3">
    <source>
        <dbReference type="ARBA" id="ARBA00022692"/>
    </source>
</evidence>
<dbReference type="Gene3D" id="1.10.4160.10">
    <property type="entry name" value="Hydantoin permease"/>
    <property type="match status" value="1"/>
</dbReference>
<comment type="subcellular location">
    <subcellularLocation>
        <location evidence="1">Membrane</location>
        <topology evidence="1">Multi-pass membrane protein</topology>
    </subcellularLocation>
</comment>
<dbReference type="RefSeq" id="XP_040717029.1">
    <property type="nucleotide sequence ID" value="XM_040855667.1"/>
</dbReference>
<keyword evidence="5 6" id="KW-0472">Membrane</keyword>
<keyword evidence="3 6" id="KW-0812">Transmembrane</keyword>
<dbReference type="GO" id="GO:0005886">
    <property type="term" value="C:plasma membrane"/>
    <property type="evidence" value="ECO:0007669"/>
    <property type="project" value="TreeGrafter"/>
</dbReference>
<evidence type="ECO:0000256" key="2">
    <source>
        <dbReference type="ARBA" id="ARBA00008974"/>
    </source>
</evidence>
<dbReference type="OrthoDB" id="2018619at2759"/>
<evidence type="ECO:0000256" key="4">
    <source>
        <dbReference type="ARBA" id="ARBA00022989"/>
    </source>
</evidence>
<proteinExistence type="inferred from homology"/>
<evidence type="ECO:0000256" key="6">
    <source>
        <dbReference type="SAM" id="Phobius"/>
    </source>
</evidence>
<evidence type="ECO:0000256" key="1">
    <source>
        <dbReference type="ARBA" id="ARBA00004141"/>
    </source>
</evidence>
<feature type="transmembrane region" description="Helical" evidence="6">
    <location>
        <begin position="237"/>
        <end position="262"/>
    </location>
</feature>
<dbReference type="Proteomes" id="UP000193689">
    <property type="component" value="Unassembled WGS sequence"/>
</dbReference>
<sequence length="401" mass="43986">MANTLPESAGITTPQLIGFVLFIILYFPIIYFVPPHQVQKFLVANLVVSSATLLGIMGWAVHANGGAGDLVSPAVEVPRSQVGFLMVQGITSIAGTYTGGSDRVSDWTRYAKHRHAPTLAQLTALPLTVTLVALIGIITTSATAQMFGEVQWNPMIMLQIVQARYYTAACRAGTCLAGLGLLSVTVFINYTQNCVSSGMDVAMLIPRFVSRRRGSIIFSILGVLANPWRFLTQATTFITVLSSFGVFMSPAASILLVDFWLVRKTKWNIPDLYSPDGIYWFWNGLNWRAFIAYFLGMAWALPGFIMAVGGPTVGDGWHHLYQVSFFFGYAVSGGLFYLLNLFFPPPRLGEQVDFKLVDGLVVIDHERVAVLASPHSSDDPRVEKRAESADQAVYIKGLRCL</sequence>
<protein>
    <submittedName>
        <fullName evidence="7">Permease for cytosine/purines, uracil, thiamine, allantoin-domain-containing protein</fullName>
    </submittedName>
</protein>
<dbReference type="InParanoid" id="A0A1Y2E5C6"/>
<keyword evidence="8" id="KW-1185">Reference proteome</keyword>
<name>A0A1Y2E5C6_9PEZI</name>